<accession>A0AAD7UQ92</accession>
<name>A0AAD7UQ92_9STRA</name>
<evidence type="ECO:0000256" key="5">
    <source>
        <dbReference type="ARBA" id="ARBA00023187"/>
    </source>
</evidence>
<dbReference type="Proteomes" id="UP001230188">
    <property type="component" value="Unassembled WGS sequence"/>
</dbReference>
<evidence type="ECO:0000256" key="2">
    <source>
        <dbReference type="ARBA" id="ARBA00006164"/>
    </source>
</evidence>
<evidence type="ECO:0000256" key="4">
    <source>
        <dbReference type="ARBA" id="ARBA00022728"/>
    </source>
</evidence>
<comment type="subcellular location">
    <subcellularLocation>
        <location evidence="1">Nucleus</location>
    </subcellularLocation>
</comment>
<keyword evidence="5" id="KW-0508">mRNA splicing</keyword>
<evidence type="ECO:0000256" key="3">
    <source>
        <dbReference type="ARBA" id="ARBA00022664"/>
    </source>
</evidence>
<comment type="similarity">
    <text evidence="2">Belongs to the PRP38 family.</text>
</comment>
<evidence type="ECO:0000256" key="7">
    <source>
        <dbReference type="SAM" id="MobiDB-lite"/>
    </source>
</evidence>
<feature type="compositionally biased region" description="Polar residues" evidence="7">
    <location>
        <begin position="591"/>
        <end position="602"/>
    </location>
</feature>
<feature type="compositionally biased region" description="Basic and acidic residues" evidence="7">
    <location>
        <begin position="618"/>
        <end position="640"/>
    </location>
</feature>
<evidence type="ECO:0000313" key="9">
    <source>
        <dbReference type="Proteomes" id="UP001230188"/>
    </source>
</evidence>
<feature type="region of interest" description="Disordered" evidence="7">
    <location>
        <begin position="395"/>
        <end position="662"/>
    </location>
</feature>
<evidence type="ECO:0000256" key="1">
    <source>
        <dbReference type="ARBA" id="ARBA00004123"/>
    </source>
</evidence>
<keyword evidence="6" id="KW-0539">Nucleus</keyword>
<evidence type="ECO:0000256" key="6">
    <source>
        <dbReference type="ARBA" id="ARBA00023242"/>
    </source>
</evidence>
<protein>
    <recommendedName>
        <fullName evidence="10">Pre-mRNA-splicing factor 38</fullName>
    </recommendedName>
</protein>
<sequence length="662" mass="75707">MSRSAEARYEMKNAAASAQGMMQVLGPARCIHRLSPHGIEPPSQVPLWNASFAAHQAALSGQRVPHHHAGYPPPAMAPPCVSLCSGGSHSKFRTLTPLAPLPLPPGVASIPGAAANYAKAASGGQLMFAAPVMAHEEDDPAWRHTPRVETYGNKETFNLNPLLANCVLNHDYSRKLWEMGDSFTALLEEARDKVTHVEPWQQGTQRTPSTAFCVLVRMFQLGLREGHLRALLSDQKPAVRCMAYLYLRYVMPPAQLWKWCEPGLYDDTTQTATLCGAATSTVSSWLRDLLTDQKYFGTILPRIPVKIEREMQVKMMLLEESVERATKNQRIVRKLVVGANVRAIYADDNNEPAWYDAVIDAVEKIGDTAKYWVTFPEYGNQELVRLGDIELVGTIDDDDDDDDRDGGTARAAEVPAKAEDRRSRRRRSPSAEYKPRERRRRRDDDDDDGRSRRRRDYDDDDSRSRRRRRRDNDDDADEDRRRRRRDNDDDADDRRRRRRDNDRDDNEKRHRRGRDEEDVERRRRRRDEGEEDDDKRRHRRRRSESPGEELPTASRASDKKSSDKVPATKASEEPPRTGESLLAGDRMKKVLQQQRDAASATSDYARRPQGYKEALALKIDRYTRRDRQDQQHRPSKRDSSPRSSTNKADDDDDDDKDDDSAA</sequence>
<keyword evidence="9" id="KW-1185">Reference proteome</keyword>
<dbReference type="EMBL" id="JAQMWT010000029">
    <property type="protein sequence ID" value="KAJ8613356.1"/>
    <property type="molecule type" value="Genomic_DNA"/>
</dbReference>
<dbReference type="CDD" id="cd21182">
    <property type="entry name" value="Tudor_SMN_SPF30-like"/>
    <property type="match status" value="1"/>
</dbReference>
<organism evidence="8 9">
    <name type="scientific">Chrysophaeum taylorii</name>
    <dbReference type="NCBI Taxonomy" id="2483200"/>
    <lineage>
        <taxon>Eukaryota</taxon>
        <taxon>Sar</taxon>
        <taxon>Stramenopiles</taxon>
        <taxon>Ochrophyta</taxon>
        <taxon>Pelagophyceae</taxon>
        <taxon>Pelagomonadales</taxon>
        <taxon>Pelagomonadaceae</taxon>
        <taxon>Chrysophaeum</taxon>
    </lineage>
</organism>
<feature type="compositionally biased region" description="Acidic residues" evidence="7">
    <location>
        <begin position="395"/>
        <end position="404"/>
    </location>
</feature>
<comment type="caution">
    <text evidence="8">The sequence shown here is derived from an EMBL/GenBank/DDBJ whole genome shotgun (WGS) entry which is preliminary data.</text>
</comment>
<keyword evidence="3" id="KW-0507">mRNA processing</keyword>
<evidence type="ECO:0008006" key="10">
    <source>
        <dbReference type="Google" id="ProtNLM"/>
    </source>
</evidence>
<feature type="compositionally biased region" description="Acidic residues" evidence="7">
    <location>
        <begin position="649"/>
        <end position="662"/>
    </location>
</feature>
<proteinExistence type="inferred from homology"/>
<dbReference type="GO" id="GO:0008380">
    <property type="term" value="P:RNA splicing"/>
    <property type="evidence" value="ECO:0007669"/>
    <property type="project" value="UniProtKB-KW"/>
</dbReference>
<gene>
    <name evidence="8" type="ORF">CTAYLR_002259</name>
</gene>
<feature type="compositionally biased region" description="Basic and acidic residues" evidence="7">
    <location>
        <begin position="499"/>
        <end position="521"/>
    </location>
</feature>
<dbReference type="Gene3D" id="2.30.30.140">
    <property type="match status" value="1"/>
</dbReference>
<dbReference type="GO" id="GO:0005681">
    <property type="term" value="C:spliceosomal complex"/>
    <property type="evidence" value="ECO:0007669"/>
    <property type="project" value="UniProtKB-KW"/>
</dbReference>
<dbReference type="InterPro" id="IPR005037">
    <property type="entry name" value="PRP38"/>
</dbReference>
<dbReference type="PANTHER" id="PTHR23142">
    <property type="entry name" value="PRE-MRNA-SPLICING FACTOR 38A-RELATED"/>
    <property type="match status" value="1"/>
</dbReference>
<keyword evidence="4" id="KW-0747">Spliceosome</keyword>
<dbReference type="Pfam" id="PF03371">
    <property type="entry name" value="PRP38"/>
    <property type="match status" value="1"/>
</dbReference>
<dbReference type="AlphaFoldDB" id="A0AAD7UQ92"/>
<reference evidence="8" key="1">
    <citation type="submission" date="2023-01" db="EMBL/GenBank/DDBJ databases">
        <title>Metagenome sequencing of chrysophaentin producing Chrysophaeum taylorii.</title>
        <authorList>
            <person name="Davison J."/>
            <person name="Bewley C."/>
        </authorList>
    </citation>
    <scope>NUCLEOTIDE SEQUENCE</scope>
    <source>
        <strain evidence="8">NIES-1699</strain>
    </source>
</reference>
<evidence type="ECO:0000313" key="8">
    <source>
        <dbReference type="EMBL" id="KAJ8613356.1"/>
    </source>
</evidence>
<dbReference type="GO" id="GO:0006397">
    <property type="term" value="P:mRNA processing"/>
    <property type="evidence" value="ECO:0007669"/>
    <property type="project" value="UniProtKB-KW"/>
</dbReference>